<keyword evidence="1" id="KW-0479">Metal-binding</keyword>
<proteinExistence type="predicted"/>
<evidence type="ECO:0000256" key="1">
    <source>
        <dbReference type="PROSITE-ProRule" id="PRU00047"/>
    </source>
</evidence>
<keyword evidence="3" id="KW-0695">RNA-directed DNA polymerase</keyword>
<name>A0ABQ5FU28_9ASTR</name>
<comment type="caution">
    <text evidence="3">The sequence shown here is derived from an EMBL/GenBank/DDBJ whole genome shotgun (WGS) entry which is preliminary data.</text>
</comment>
<evidence type="ECO:0000313" key="3">
    <source>
        <dbReference type="EMBL" id="GJT65962.1"/>
    </source>
</evidence>
<dbReference type="InterPro" id="IPR001878">
    <property type="entry name" value="Znf_CCHC"/>
</dbReference>
<dbReference type="Pfam" id="PF00098">
    <property type="entry name" value="zf-CCHC"/>
    <property type="match status" value="1"/>
</dbReference>
<dbReference type="InterPro" id="IPR021109">
    <property type="entry name" value="Peptidase_aspartic_dom_sf"/>
</dbReference>
<evidence type="ECO:0000313" key="4">
    <source>
        <dbReference type="Proteomes" id="UP001151760"/>
    </source>
</evidence>
<accession>A0ABQ5FU28</accession>
<reference evidence="3" key="1">
    <citation type="journal article" date="2022" name="Int. J. Mol. Sci.">
        <title>Draft Genome of Tanacetum Coccineum: Genomic Comparison of Closely Related Tanacetum-Family Plants.</title>
        <authorList>
            <person name="Yamashiro T."/>
            <person name="Shiraishi A."/>
            <person name="Nakayama K."/>
            <person name="Satake H."/>
        </authorList>
    </citation>
    <scope>NUCLEOTIDE SEQUENCE</scope>
</reference>
<dbReference type="PANTHER" id="PTHR15503">
    <property type="entry name" value="LDOC1 RELATED"/>
    <property type="match status" value="1"/>
</dbReference>
<keyword evidence="1" id="KW-0863">Zinc-finger</keyword>
<dbReference type="CDD" id="cd00303">
    <property type="entry name" value="retropepsin_like"/>
    <property type="match status" value="1"/>
</dbReference>
<dbReference type="PROSITE" id="PS50158">
    <property type="entry name" value="ZF_CCHC"/>
    <property type="match status" value="1"/>
</dbReference>
<sequence>MLDQGCVKGTNCKKIGHMARDCMSQVANNNQRTLVYNQRTQVNNQRALVANQKVGFPCFGCGGQGHYRSDCLKIKNQRHSNQATNVEDRGRVFALGGGETSNDSNVITGTFLLDNRYASMIFDSGADRSFVSTTFSSLMVVVPTTLDVNYVIELADGRVVESDTILRGCTLNLLNHSFNIDLMPVESGSFDVIIIMDWFSKYHALIVCDKKVVRIPYGNEVLTIHEDGSSGASNSRLSLISCTKTQKYIQKGCHVFMAQVKEKTIEDKSEEK</sequence>
<reference evidence="3" key="2">
    <citation type="submission" date="2022-01" db="EMBL/GenBank/DDBJ databases">
        <authorList>
            <person name="Yamashiro T."/>
            <person name="Shiraishi A."/>
            <person name="Satake H."/>
            <person name="Nakayama K."/>
        </authorList>
    </citation>
    <scope>NUCLEOTIDE SEQUENCE</scope>
</reference>
<evidence type="ECO:0000259" key="2">
    <source>
        <dbReference type="PROSITE" id="PS50158"/>
    </source>
</evidence>
<dbReference type="PANTHER" id="PTHR15503:SF45">
    <property type="entry name" value="RNA-DIRECTED DNA POLYMERASE HOMOLOG"/>
    <property type="match status" value="1"/>
</dbReference>
<keyword evidence="3" id="KW-0808">Transferase</keyword>
<gene>
    <name evidence="3" type="ORF">Tco_1017442</name>
</gene>
<dbReference type="Pfam" id="PF08284">
    <property type="entry name" value="RVP_2"/>
    <property type="match status" value="1"/>
</dbReference>
<organism evidence="3 4">
    <name type="scientific">Tanacetum coccineum</name>
    <dbReference type="NCBI Taxonomy" id="301880"/>
    <lineage>
        <taxon>Eukaryota</taxon>
        <taxon>Viridiplantae</taxon>
        <taxon>Streptophyta</taxon>
        <taxon>Embryophyta</taxon>
        <taxon>Tracheophyta</taxon>
        <taxon>Spermatophyta</taxon>
        <taxon>Magnoliopsida</taxon>
        <taxon>eudicotyledons</taxon>
        <taxon>Gunneridae</taxon>
        <taxon>Pentapetalae</taxon>
        <taxon>asterids</taxon>
        <taxon>campanulids</taxon>
        <taxon>Asterales</taxon>
        <taxon>Asteraceae</taxon>
        <taxon>Asteroideae</taxon>
        <taxon>Anthemideae</taxon>
        <taxon>Anthemidinae</taxon>
        <taxon>Tanacetum</taxon>
    </lineage>
</organism>
<keyword evidence="3" id="KW-0548">Nucleotidyltransferase</keyword>
<dbReference type="SMART" id="SM00343">
    <property type="entry name" value="ZnF_C2HC"/>
    <property type="match status" value="2"/>
</dbReference>
<dbReference type="InterPro" id="IPR032567">
    <property type="entry name" value="RTL1-rel"/>
</dbReference>
<dbReference type="SUPFAM" id="SSF50630">
    <property type="entry name" value="Acid proteases"/>
    <property type="match status" value="1"/>
</dbReference>
<dbReference type="EMBL" id="BQNB010017674">
    <property type="protein sequence ID" value="GJT65962.1"/>
    <property type="molecule type" value="Genomic_DNA"/>
</dbReference>
<dbReference type="Gene3D" id="4.10.60.10">
    <property type="entry name" value="Zinc finger, CCHC-type"/>
    <property type="match status" value="1"/>
</dbReference>
<dbReference type="GO" id="GO:0003964">
    <property type="term" value="F:RNA-directed DNA polymerase activity"/>
    <property type="evidence" value="ECO:0007669"/>
    <property type="project" value="UniProtKB-KW"/>
</dbReference>
<dbReference type="Gene3D" id="2.40.70.10">
    <property type="entry name" value="Acid Proteases"/>
    <property type="match status" value="1"/>
</dbReference>
<keyword evidence="1" id="KW-0862">Zinc</keyword>
<protein>
    <submittedName>
        <fullName evidence="3">Reverse transcriptase domain-containing protein</fullName>
    </submittedName>
</protein>
<keyword evidence="4" id="KW-1185">Reference proteome</keyword>
<feature type="domain" description="CCHC-type" evidence="2">
    <location>
        <begin position="58"/>
        <end position="71"/>
    </location>
</feature>
<dbReference type="Proteomes" id="UP001151760">
    <property type="component" value="Unassembled WGS sequence"/>
</dbReference>